<name>A0A9I9ECJ8_CUCME</name>
<evidence type="ECO:0000256" key="1">
    <source>
        <dbReference type="SAM" id="MobiDB-lite"/>
    </source>
</evidence>
<dbReference type="Gramene" id="MELO3C031685.2.1">
    <property type="protein sequence ID" value="MELO3C031685.2.1"/>
    <property type="gene ID" value="MELO3C031685.2"/>
</dbReference>
<feature type="region of interest" description="Disordered" evidence="1">
    <location>
        <begin position="1"/>
        <end position="38"/>
    </location>
</feature>
<dbReference type="AlphaFoldDB" id="A0A9I9ECJ8"/>
<reference evidence="2" key="1">
    <citation type="submission" date="2023-03" db="UniProtKB">
        <authorList>
            <consortium name="EnsemblPlants"/>
        </authorList>
    </citation>
    <scope>IDENTIFICATION</scope>
</reference>
<dbReference type="EnsemblPlants" id="MELO3C031685.2.1">
    <property type="protein sequence ID" value="MELO3C031685.2.1"/>
    <property type="gene ID" value="MELO3C031685.2"/>
</dbReference>
<proteinExistence type="predicted"/>
<organism evidence="2">
    <name type="scientific">Cucumis melo</name>
    <name type="common">Muskmelon</name>
    <dbReference type="NCBI Taxonomy" id="3656"/>
    <lineage>
        <taxon>Eukaryota</taxon>
        <taxon>Viridiplantae</taxon>
        <taxon>Streptophyta</taxon>
        <taxon>Embryophyta</taxon>
        <taxon>Tracheophyta</taxon>
        <taxon>Spermatophyta</taxon>
        <taxon>Magnoliopsida</taxon>
        <taxon>eudicotyledons</taxon>
        <taxon>Gunneridae</taxon>
        <taxon>Pentapetalae</taxon>
        <taxon>rosids</taxon>
        <taxon>fabids</taxon>
        <taxon>Cucurbitales</taxon>
        <taxon>Cucurbitaceae</taxon>
        <taxon>Benincaseae</taxon>
        <taxon>Cucumis</taxon>
    </lineage>
</organism>
<evidence type="ECO:0000313" key="2">
    <source>
        <dbReference type="EnsemblPlants" id="MELO3C031685.2.1"/>
    </source>
</evidence>
<protein>
    <submittedName>
        <fullName evidence="2">Uncharacterized protein</fullName>
    </submittedName>
</protein>
<sequence length="38" mass="4421">MLSLHHHPRISNSEDHDYQDLPNQVAPPPLHRPRSSQI</sequence>
<accession>A0A9I9ECJ8</accession>